<dbReference type="SUPFAM" id="SSF52980">
    <property type="entry name" value="Restriction endonuclease-like"/>
    <property type="match status" value="1"/>
</dbReference>
<keyword evidence="2" id="KW-0378">Hydrolase</keyword>
<dbReference type="GO" id="GO:0004519">
    <property type="term" value="F:endonuclease activity"/>
    <property type="evidence" value="ECO:0007669"/>
    <property type="project" value="UniProtKB-KW"/>
</dbReference>
<dbReference type="OrthoDB" id="5291587at2"/>
<dbReference type="EMBL" id="FQZV01000110">
    <property type="protein sequence ID" value="SHK23359.1"/>
    <property type="molecule type" value="Genomic_DNA"/>
</dbReference>
<dbReference type="STRING" id="1121919.SAMN02745975_03913"/>
<accession>A0A1M6QSR4</accession>
<keyword evidence="3" id="KW-1185">Reference proteome</keyword>
<gene>
    <name evidence="2" type="ORF">SAMN02745975_03913</name>
</gene>
<dbReference type="InterPro" id="IPR014833">
    <property type="entry name" value="TnsA_N"/>
</dbReference>
<sequence length="70" mass="8407">MLARTIKSVDNLNSQRQMEKFEIERCYWKMKDIDWGIVTEKEIDKNLTDNIGLVRPFYSLDCLYGFLRTL</sequence>
<dbReference type="Pfam" id="PF08722">
    <property type="entry name" value="Tn7_TnsA-like_N"/>
    <property type="match status" value="1"/>
</dbReference>
<keyword evidence="2" id="KW-0540">Nuclease</keyword>
<organism evidence="2 3">
    <name type="scientific">Geosporobacter subterraneus DSM 17957</name>
    <dbReference type="NCBI Taxonomy" id="1121919"/>
    <lineage>
        <taxon>Bacteria</taxon>
        <taxon>Bacillati</taxon>
        <taxon>Bacillota</taxon>
        <taxon>Clostridia</taxon>
        <taxon>Peptostreptococcales</taxon>
        <taxon>Thermotaleaceae</taxon>
        <taxon>Geosporobacter</taxon>
    </lineage>
</organism>
<protein>
    <submittedName>
        <fullName evidence="2">TnsA endonuclease N terminal</fullName>
    </submittedName>
</protein>
<dbReference type="GO" id="GO:0003676">
    <property type="term" value="F:nucleic acid binding"/>
    <property type="evidence" value="ECO:0007669"/>
    <property type="project" value="InterPro"/>
</dbReference>
<evidence type="ECO:0000313" key="2">
    <source>
        <dbReference type="EMBL" id="SHK23359.1"/>
    </source>
</evidence>
<name>A0A1M6QSR4_9FIRM</name>
<dbReference type="InterPro" id="IPR011856">
    <property type="entry name" value="tRNA_endonuc-like_dom_sf"/>
</dbReference>
<evidence type="ECO:0000259" key="1">
    <source>
        <dbReference type="Pfam" id="PF08722"/>
    </source>
</evidence>
<dbReference type="Gene3D" id="3.40.1350.10">
    <property type="match status" value="1"/>
</dbReference>
<dbReference type="Proteomes" id="UP000184536">
    <property type="component" value="Unassembled WGS sequence"/>
</dbReference>
<keyword evidence="2" id="KW-0255">Endonuclease</keyword>
<reference evidence="3" key="1">
    <citation type="submission" date="2016-11" db="EMBL/GenBank/DDBJ databases">
        <authorList>
            <person name="Varghese N."/>
            <person name="Submissions S."/>
        </authorList>
    </citation>
    <scope>NUCLEOTIDE SEQUENCE [LARGE SCALE GENOMIC DNA]</scope>
    <source>
        <strain evidence="3">DSM 17957</strain>
    </source>
</reference>
<evidence type="ECO:0000313" key="3">
    <source>
        <dbReference type="Proteomes" id="UP000184536"/>
    </source>
</evidence>
<proteinExistence type="predicted"/>
<dbReference type="InterPro" id="IPR011335">
    <property type="entry name" value="Restrct_endonuc-II-like"/>
</dbReference>
<dbReference type="AlphaFoldDB" id="A0A1M6QSR4"/>
<feature type="domain" description="TnsA endonuclease N-terminal" evidence="1">
    <location>
        <begin position="2"/>
        <end position="40"/>
    </location>
</feature>